<dbReference type="RefSeq" id="WP_267930796.1">
    <property type="nucleotide sequence ID" value="NZ_CP113257.1"/>
</dbReference>
<sequence length="70" mass="7751">MMVVRSRLGPFGIAVANNQRTTGYTAWACHGDTVADNAVFEPADDVWFQFGSSAEEAMERLKAELRVMLN</sequence>
<evidence type="ECO:0000313" key="2">
    <source>
        <dbReference type="Proteomes" id="UP001164632"/>
    </source>
</evidence>
<dbReference type="EMBL" id="CP113257">
    <property type="protein sequence ID" value="WAE51177.1"/>
    <property type="molecule type" value="Genomic_DNA"/>
</dbReference>
<protein>
    <submittedName>
        <fullName evidence="1">Uncharacterized protein</fullName>
    </submittedName>
</protein>
<gene>
    <name evidence="1" type="ORF">OSV15_16030</name>
</gene>
<organism evidence="1 2">
    <name type="scientific">Stutzerimonas frequens</name>
    <dbReference type="NCBI Taxonomy" id="2968969"/>
    <lineage>
        <taxon>Bacteria</taxon>
        <taxon>Pseudomonadati</taxon>
        <taxon>Pseudomonadota</taxon>
        <taxon>Gammaproteobacteria</taxon>
        <taxon>Pseudomonadales</taxon>
        <taxon>Pseudomonadaceae</taxon>
        <taxon>Stutzerimonas</taxon>
    </lineage>
</organism>
<name>A0AA47E1J9_9GAMM</name>
<proteinExistence type="predicted"/>
<accession>A0AA47E1J9</accession>
<evidence type="ECO:0000313" key="1">
    <source>
        <dbReference type="EMBL" id="WAE51177.1"/>
    </source>
</evidence>
<reference evidence="1" key="1">
    <citation type="submission" date="2022-11" db="EMBL/GenBank/DDBJ databases">
        <title>Genomic of Pseudomonas TF18.</title>
        <authorList>
            <person name="Liu T."/>
        </authorList>
    </citation>
    <scope>NUCLEOTIDE SEQUENCE</scope>
    <source>
        <strain evidence="1">TF18</strain>
    </source>
</reference>
<dbReference type="AlphaFoldDB" id="A0AA47E1J9"/>
<dbReference type="Proteomes" id="UP001164632">
    <property type="component" value="Chromosome"/>
</dbReference>